<sequence length="358" mass="42038">MEEKENKQKLDYKEFWDWFVTMEKNFYHVVKEGGQESIEKDFFDVISPKLRQVNEGYYFLAGMFDHSTAELIITVEGQIKNIVFAEELIAAAPVLEHWKFTALKPAMDVNKVNITMDGYQFTKDNIFFYSREQEKYPDEIDLVFVYDGNAENKNAITTGVCIFLDSFLGELNFATQIDTFTVVGKEHAEKELVPVEKLKDFLSWREREFTEKYKSVKRAEAEDEFSILRAQLDNERPLIACMNLPLLQFDAKASYPWISVIKAHYNGDNNDGLPEKEDFEKLSDIEDKAVEELKEAGYLYIGRESADNVKESFFAGKDFRQIAKVFQKIKQSNPEYQMSFRIFKDKYWQFFEYYNNAV</sequence>
<name>A0A1B8ZV46_9FLAO</name>
<evidence type="ECO:0000313" key="2">
    <source>
        <dbReference type="EMBL" id="OCA75463.1"/>
    </source>
</evidence>
<evidence type="ECO:0000313" key="3">
    <source>
        <dbReference type="Proteomes" id="UP000093432"/>
    </source>
</evidence>
<reference evidence="3" key="1">
    <citation type="submission" date="2016-07" db="EMBL/GenBank/DDBJ databases">
        <authorList>
            <person name="Florea S."/>
            <person name="Webb J.S."/>
            <person name="Jaromczyk J."/>
            <person name="Schardl C.L."/>
        </authorList>
    </citation>
    <scope>NUCLEOTIDE SEQUENCE [LARGE SCALE GENOMIC DNA]</scope>
    <source>
        <strain evidence="3">CC-VM-7</strain>
    </source>
</reference>
<dbReference type="Pfam" id="PF05117">
    <property type="entry name" value="DUF695"/>
    <property type="match status" value="1"/>
</dbReference>
<dbReference type="STRING" id="651561.BBI00_14510"/>
<feature type="domain" description="DUF695" evidence="1">
    <location>
        <begin position="234"/>
        <end position="352"/>
    </location>
</feature>
<protein>
    <submittedName>
        <fullName evidence="2">DUF695 domain-containing protein</fullName>
    </submittedName>
</protein>
<dbReference type="Proteomes" id="UP000093432">
    <property type="component" value="Unassembled WGS sequence"/>
</dbReference>
<comment type="caution">
    <text evidence="2">The sequence shown here is derived from an EMBL/GenBank/DDBJ whole genome shotgun (WGS) entry which is preliminary data.</text>
</comment>
<dbReference type="AlphaFoldDB" id="A0A1B8ZV46"/>
<dbReference type="RefSeq" id="WP_065399425.1">
    <property type="nucleotide sequence ID" value="NZ_MAYG01000001.1"/>
</dbReference>
<organism evidence="2 3">
    <name type="scientific">Chryseobacterium arthrosphaerae</name>
    <dbReference type="NCBI Taxonomy" id="651561"/>
    <lineage>
        <taxon>Bacteria</taxon>
        <taxon>Pseudomonadati</taxon>
        <taxon>Bacteroidota</taxon>
        <taxon>Flavobacteriia</taxon>
        <taxon>Flavobacteriales</taxon>
        <taxon>Weeksellaceae</taxon>
        <taxon>Chryseobacterium group</taxon>
        <taxon>Chryseobacterium</taxon>
    </lineage>
</organism>
<accession>A0A1B8ZV46</accession>
<dbReference type="OrthoDB" id="9151249at2"/>
<dbReference type="EMBL" id="MAYG01000001">
    <property type="protein sequence ID" value="OCA75463.1"/>
    <property type="molecule type" value="Genomic_DNA"/>
</dbReference>
<evidence type="ECO:0000259" key="1">
    <source>
        <dbReference type="Pfam" id="PF05117"/>
    </source>
</evidence>
<gene>
    <name evidence="2" type="ORF">BBI00_14510</name>
</gene>
<proteinExistence type="predicted"/>
<dbReference type="InterPro" id="IPR016097">
    <property type="entry name" value="DUF695"/>
</dbReference>